<evidence type="ECO:0000256" key="6">
    <source>
        <dbReference type="ARBA" id="ARBA00023136"/>
    </source>
</evidence>
<evidence type="ECO:0000313" key="9">
    <source>
        <dbReference type="EMBL" id="AKF08442.1"/>
    </source>
</evidence>
<feature type="transmembrane region" description="Helical" evidence="7">
    <location>
        <begin position="134"/>
        <end position="155"/>
    </location>
</feature>
<feature type="transmembrane region" description="Helical" evidence="7">
    <location>
        <begin position="528"/>
        <end position="546"/>
    </location>
</feature>
<dbReference type="FunFam" id="3.30.70.1450:FF:000009">
    <property type="entry name" value="SLC13 family permease"/>
    <property type="match status" value="1"/>
</dbReference>
<feature type="transmembrane region" description="Helical" evidence="7">
    <location>
        <begin position="46"/>
        <end position="66"/>
    </location>
</feature>
<dbReference type="Pfam" id="PF03600">
    <property type="entry name" value="CitMHS"/>
    <property type="match status" value="1"/>
</dbReference>
<keyword evidence="4" id="KW-0677">Repeat</keyword>
<dbReference type="KEGG" id="samy:DB32_005591"/>
<comment type="subcellular location">
    <subcellularLocation>
        <location evidence="1">Membrane</location>
        <topology evidence="1">Multi-pass membrane protein</topology>
    </subcellularLocation>
</comment>
<organism evidence="9 10">
    <name type="scientific">Sandaracinus amylolyticus</name>
    <dbReference type="NCBI Taxonomy" id="927083"/>
    <lineage>
        <taxon>Bacteria</taxon>
        <taxon>Pseudomonadati</taxon>
        <taxon>Myxococcota</taxon>
        <taxon>Polyangia</taxon>
        <taxon>Polyangiales</taxon>
        <taxon>Sandaracinaceae</taxon>
        <taxon>Sandaracinus</taxon>
    </lineage>
</organism>
<keyword evidence="5 7" id="KW-1133">Transmembrane helix</keyword>
<dbReference type="EMBL" id="CP011125">
    <property type="protein sequence ID" value="AKF08442.1"/>
    <property type="molecule type" value="Genomic_DNA"/>
</dbReference>
<protein>
    <submittedName>
        <fullName evidence="9">Sulfate permease, Trk-type</fullName>
    </submittedName>
</protein>
<feature type="transmembrane region" description="Helical" evidence="7">
    <location>
        <begin position="567"/>
        <end position="586"/>
    </location>
</feature>
<dbReference type="Gene3D" id="3.30.70.1450">
    <property type="entry name" value="Regulator of K+ conductance, C-terminal domain"/>
    <property type="match status" value="2"/>
</dbReference>
<evidence type="ECO:0000259" key="8">
    <source>
        <dbReference type="PROSITE" id="PS51202"/>
    </source>
</evidence>
<feature type="transmembrane region" description="Helical" evidence="7">
    <location>
        <begin position="418"/>
        <end position="436"/>
    </location>
</feature>
<keyword evidence="2" id="KW-0813">Transport</keyword>
<dbReference type="STRING" id="927083.DB32_005591"/>
<evidence type="ECO:0000313" key="10">
    <source>
        <dbReference type="Proteomes" id="UP000034883"/>
    </source>
</evidence>
<evidence type="ECO:0000256" key="5">
    <source>
        <dbReference type="ARBA" id="ARBA00022989"/>
    </source>
</evidence>
<keyword evidence="6 7" id="KW-0472">Membrane</keyword>
<dbReference type="InterPro" id="IPR004680">
    <property type="entry name" value="Cit_transptr-like_dom"/>
</dbReference>
<dbReference type="SUPFAM" id="SSF116726">
    <property type="entry name" value="TrkA C-terminal domain-like"/>
    <property type="match status" value="2"/>
</dbReference>
<name>A0A0F6W673_9BACT</name>
<sequence length="588" mass="61484">MVAALVVALARNLASADALLLGAATVLSTLRIFSDRFLDPRDVASSLGNQGLVTVAALFVVAAGLAHSGGSSRIGAPILGRPRSTLVAQVRMMLPVTAVSAFLNNTTVVAAFLPVVKDWARTYRLDVTRLLMPLSYAAVLGGVCTLIGTSTNIVVQGLMIDAGMPPMGMFSLTPIGIAIAVAGIVYVVIASRILLPSRTPAAERLANPREYTVEMEVEKGSPLDGTSVEKAGLRQLPGLFLAEVERGDDVEPAVGPEFVLRGGDRLIFVGLVQSVADLTNVRGLVPVADGDGIELDVPRTDRIFCEAVVSVTSPMVGKSIRDGRFRSRYGAAVLAVHRNGELIKRKVGDIVLQPGDTLLVEGPPRFLEEQRDRGDFFLVSAVEGRAPVRHDRGWIAIAILGAVVLGGALEPWTNLDVLPFALAGGALMIVTGCCTMEQARRSIDWSVLFSIAGALVVARTLESTGAAAVMASGVVAIAQPLGPTFALAAVYVTTLLLTELLTNNAAAALAFPLAIATAQQLGVSAMPFAMAVAIAASCGFATPTGYQTHLMVYGAGGYRFGDFMRMGAGLDIVCAIIATLLIPLVFPF</sequence>
<feature type="domain" description="RCK C-terminal" evidence="8">
    <location>
        <begin position="200"/>
        <end position="284"/>
    </location>
</feature>
<dbReference type="PANTHER" id="PTHR43652">
    <property type="entry name" value="BASIC AMINO ACID ANTIPORTER YFCC-RELATED"/>
    <property type="match status" value="1"/>
</dbReference>
<feature type="transmembrane region" description="Helical" evidence="7">
    <location>
        <begin position="175"/>
        <end position="195"/>
    </location>
</feature>
<feature type="transmembrane region" description="Helical" evidence="7">
    <location>
        <begin position="393"/>
        <end position="412"/>
    </location>
</feature>
<dbReference type="InterPro" id="IPR051679">
    <property type="entry name" value="DASS-Related_Transporters"/>
</dbReference>
<dbReference type="PANTHER" id="PTHR43652:SF2">
    <property type="entry name" value="BASIC AMINO ACID ANTIPORTER YFCC-RELATED"/>
    <property type="match status" value="1"/>
</dbReference>
<feature type="domain" description="RCK C-terminal" evidence="8">
    <location>
        <begin position="290"/>
        <end position="376"/>
    </location>
</feature>
<evidence type="ECO:0000256" key="3">
    <source>
        <dbReference type="ARBA" id="ARBA00022692"/>
    </source>
</evidence>
<dbReference type="Proteomes" id="UP000034883">
    <property type="component" value="Chromosome"/>
</dbReference>
<keyword evidence="3 7" id="KW-0812">Transmembrane</keyword>
<evidence type="ECO:0000256" key="2">
    <source>
        <dbReference type="ARBA" id="ARBA00022448"/>
    </source>
</evidence>
<dbReference type="PROSITE" id="PS51202">
    <property type="entry name" value="RCK_C"/>
    <property type="match status" value="2"/>
</dbReference>
<dbReference type="InterPro" id="IPR036721">
    <property type="entry name" value="RCK_C_sf"/>
</dbReference>
<dbReference type="Pfam" id="PF02080">
    <property type="entry name" value="TrkA_C"/>
    <property type="match status" value="2"/>
</dbReference>
<keyword evidence="10" id="KW-1185">Reference proteome</keyword>
<evidence type="ECO:0000256" key="4">
    <source>
        <dbReference type="ARBA" id="ARBA00022737"/>
    </source>
</evidence>
<proteinExistence type="predicted"/>
<evidence type="ECO:0000256" key="7">
    <source>
        <dbReference type="SAM" id="Phobius"/>
    </source>
</evidence>
<gene>
    <name evidence="9" type="ORF">DB32_005591</name>
</gene>
<dbReference type="GO" id="GO:0006813">
    <property type="term" value="P:potassium ion transport"/>
    <property type="evidence" value="ECO:0007669"/>
    <property type="project" value="InterPro"/>
</dbReference>
<accession>A0A0F6W673</accession>
<dbReference type="GO" id="GO:0008324">
    <property type="term" value="F:monoatomic cation transmembrane transporter activity"/>
    <property type="evidence" value="ECO:0007669"/>
    <property type="project" value="InterPro"/>
</dbReference>
<reference evidence="9 10" key="1">
    <citation type="submission" date="2015-03" db="EMBL/GenBank/DDBJ databases">
        <title>Genome assembly of Sandaracinus amylolyticus DSM 53668.</title>
        <authorList>
            <person name="Sharma G."/>
            <person name="Subramanian S."/>
        </authorList>
    </citation>
    <scope>NUCLEOTIDE SEQUENCE [LARGE SCALE GENOMIC DNA]</scope>
    <source>
        <strain evidence="9 10">DSM 53668</strain>
    </source>
</reference>
<dbReference type="InterPro" id="IPR006037">
    <property type="entry name" value="RCK_C"/>
</dbReference>
<dbReference type="AlphaFoldDB" id="A0A0F6W673"/>
<dbReference type="GO" id="GO:0005886">
    <property type="term" value="C:plasma membrane"/>
    <property type="evidence" value="ECO:0007669"/>
    <property type="project" value="TreeGrafter"/>
</dbReference>
<evidence type="ECO:0000256" key="1">
    <source>
        <dbReference type="ARBA" id="ARBA00004141"/>
    </source>
</evidence>